<evidence type="ECO:0000259" key="3">
    <source>
        <dbReference type="PROSITE" id="PS50977"/>
    </source>
</evidence>
<reference evidence="4 5" key="1">
    <citation type="submission" date="2018-08" db="EMBL/GenBank/DDBJ databases">
        <title>Genomic Encyclopedia of Archaeal and Bacterial Type Strains, Phase II (KMG-II): from individual species to whole genera.</title>
        <authorList>
            <person name="Goeker M."/>
        </authorList>
    </citation>
    <scope>NUCLEOTIDE SEQUENCE [LARGE SCALE GENOMIC DNA]</scope>
    <source>
        <strain evidence="4 5">DSM 100880</strain>
    </source>
</reference>
<dbReference type="Pfam" id="PF00440">
    <property type="entry name" value="TetR_N"/>
    <property type="match status" value="1"/>
</dbReference>
<accession>A0A3E0ENF4</accession>
<keyword evidence="5" id="KW-1185">Reference proteome</keyword>
<evidence type="ECO:0000313" key="5">
    <source>
        <dbReference type="Proteomes" id="UP000257136"/>
    </source>
</evidence>
<dbReference type="SUPFAM" id="SSF48498">
    <property type="entry name" value="Tetracyclin repressor-like, C-terminal domain"/>
    <property type="match status" value="1"/>
</dbReference>
<keyword evidence="1 2" id="KW-0238">DNA-binding</keyword>
<dbReference type="InterPro" id="IPR036271">
    <property type="entry name" value="Tet_transcr_reg_TetR-rel_C_sf"/>
</dbReference>
<dbReference type="PRINTS" id="PR00455">
    <property type="entry name" value="HTHTETR"/>
</dbReference>
<dbReference type="Proteomes" id="UP000257136">
    <property type="component" value="Unassembled WGS sequence"/>
</dbReference>
<dbReference type="SUPFAM" id="SSF46689">
    <property type="entry name" value="Homeodomain-like"/>
    <property type="match status" value="1"/>
</dbReference>
<evidence type="ECO:0000313" key="4">
    <source>
        <dbReference type="EMBL" id="REG98869.1"/>
    </source>
</evidence>
<sequence length="187" mass="21201">MKKEELIISTALKLFVENGFHGTATSRIASESGVANGTLFNYFATKEILIVSIYNSIMKKMDDFIIEGIASNSVSKNAFKSLFVASLRWNLENPAAFQYMQQFNNSPFAKSAISKTLKQEEHPLYVLIKNGIDLVVLKPMPAALVFSLFNAQINGLYYYLLNNTIESERTDELTEDTFEMLWKMIQD</sequence>
<dbReference type="PANTHER" id="PTHR30055:SF222">
    <property type="entry name" value="REGULATORY PROTEIN"/>
    <property type="match status" value="1"/>
</dbReference>
<dbReference type="OrthoDB" id="6430772at2"/>
<dbReference type="PANTHER" id="PTHR30055">
    <property type="entry name" value="HTH-TYPE TRANSCRIPTIONAL REGULATOR RUTR"/>
    <property type="match status" value="1"/>
</dbReference>
<dbReference type="InterPro" id="IPR050109">
    <property type="entry name" value="HTH-type_TetR-like_transc_reg"/>
</dbReference>
<dbReference type="GO" id="GO:0003677">
    <property type="term" value="F:DNA binding"/>
    <property type="evidence" value="ECO:0007669"/>
    <property type="project" value="UniProtKB-UniRule"/>
</dbReference>
<dbReference type="AlphaFoldDB" id="A0A3E0ENF4"/>
<dbReference type="RefSeq" id="WP_115812854.1">
    <property type="nucleotide sequence ID" value="NZ_QUNI01000005.1"/>
</dbReference>
<proteinExistence type="predicted"/>
<dbReference type="EMBL" id="QUNI01000005">
    <property type="protein sequence ID" value="REG98869.1"/>
    <property type="molecule type" value="Genomic_DNA"/>
</dbReference>
<gene>
    <name evidence="4" type="ORF">C8P67_10528</name>
</gene>
<organism evidence="4 5">
    <name type="scientific">Flavobacterium aquicola</name>
    <dbReference type="NCBI Taxonomy" id="1682742"/>
    <lineage>
        <taxon>Bacteria</taxon>
        <taxon>Pseudomonadati</taxon>
        <taxon>Bacteroidota</taxon>
        <taxon>Flavobacteriia</taxon>
        <taxon>Flavobacteriales</taxon>
        <taxon>Flavobacteriaceae</taxon>
        <taxon>Flavobacterium</taxon>
    </lineage>
</organism>
<dbReference type="InterPro" id="IPR009057">
    <property type="entry name" value="Homeodomain-like_sf"/>
</dbReference>
<dbReference type="PROSITE" id="PS50977">
    <property type="entry name" value="HTH_TETR_2"/>
    <property type="match status" value="1"/>
</dbReference>
<dbReference type="InterPro" id="IPR001647">
    <property type="entry name" value="HTH_TetR"/>
</dbReference>
<name>A0A3E0ENF4_9FLAO</name>
<feature type="domain" description="HTH tetR-type" evidence="3">
    <location>
        <begin position="1"/>
        <end position="61"/>
    </location>
</feature>
<dbReference type="Gene3D" id="1.10.357.10">
    <property type="entry name" value="Tetracycline Repressor, domain 2"/>
    <property type="match status" value="1"/>
</dbReference>
<evidence type="ECO:0000256" key="1">
    <source>
        <dbReference type="ARBA" id="ARBA00023125"/>
    </source>
</evidence>
<protein>
    <submittedName>
        <fullName evidence="4">TetR family transcriptional regulator</fullName>
    </submittedName>
</protein>
<feature type="DNA-binding region" description="H-T-H motif" evidence="2">
    <location>
        <begin position="24"/>
        <end position="43"/>
    </location>
</feature>
<comment type="caution">
    <text evidence="4">The sequence shown here is derived from an EMBL/GenBank/DDBJ whole genome shotgun (WGS) entry which is preliminary data.</text>
</comment>
<evidence type="ECO:0000256" key="2">
    <source>
        <dbReference type="PROSITE-ProRule" id="PRU00335"/>
    </source>
</evidence>